<keyword evidence="3" id="KW-1185">Reference proteome</keyword>
<accession>A0A6N8L182</accession>
<feature type="domain" description="DinB-like" evidence="1">
    <location>
        <begin position="24"/>
        <end position="157"/>
    </location>
</feature>
<dbReference type="InterPro" id="IPR024775">
    <property type="entry name" value="DinB-like"/>
</dbReference>
<reference evidence="2 3" key="1">
    <citation type="submission" date="2019-12" db="EMBL/GenBank/DDBJ databases">
        <authorList>
            <person name="Dong K."/>
        </authorList>
    </citation>
    <scope>NUCLEOTIDE SEQUENCE [LARGE SCALE GENOMIC DNA]</scope>
    <source>
        <strain evidence="2 3">JCM 31225</strain>
    </source>
</reference>
<protein>
    <submittedName>
        <fullName evidence="2">DinB family protein</fullName>
    </submittedName>
</protein>
<proteinExistence type="predicted"/>
<dbReference type="Pfam" id="PF12867">
    <property type="entry name" value="DinB_2"/>
    <property type="match status" value="1"/>
</dbReference>
<sequence length="174" mass="20067">MENLEVWMRGPVPEVPDLLQPVAHVLLQILEDLDRQLTAEDDTLLWVKPFGMASVGFHLLHMRGVIDRMFTYGREESLTENQFEYLEQETMKHEELGVDELLEALSYQVEQAIEQLKHSSAAALTATRYLGRKRIPTTLMGLLFHAAEHAQRHYGQLLVTIHCVRALQQQRSIH</sequence>
<dbReference type="InterPro" id="IPR034660">
    <property type="entry name" value="DinB/YfiT-like"/>
</dbReference>
<dbReference type="Proteomes" id="UP000435036">
    <property type="component" value="Unassembled WGS sequence"/>
</dbReference>
<dbReference type="Gene3D" id="1.20.120.450">
    <property type="entry name" value="dinb family like domain"/>
    <property type="match status" value="1"/>
</dbReference>
<organism evidence="2 3">
    <name type="scientific">Sphingobacterium humi</name>
    <dbReference type="NCBI Taxonomy" id="1796905"/>
    <lineage>
        <taxon>Bacteria</taxon>
        <taxon>Pseudomonadati</taxon>
        <taxon>Bacteroidota</taxon>
        <taxon>Sphingobacteriia</taxon>
        <taxon>Sphingobacteriales</taxon>
        <taxon>Sphingobacteriaceae</taxon>
        <taxon>Sphingobacterium</taxon>
    </lineage>
</organism>
<evidence type="ECO:0000259" key="1">
    <source>
        <dbReference type="Pfam" id="PF12867"/>
    </source>
</evidence>
<dbReference type="SUPFAM" id="SSF109854">
    <property type="entry name" value="DinB/YfiT-like putative metalloenzymes"/>
    <property type="match status" value="1"/>
</dbReference>
<name>A0A6N8L182_9SPHI</name>
<dbReference type="EMBL" id="WSQA01000008">
    <property type="protein sequence ID" value="MVZ62769.1"/>
    <property type="molecule type" value="Genomic_DNA"/>
</dbReference>
<dbReference type="AlphaFoldDB" id="A0A6N8L182"/>
<gene>
    <name evidence="2" type="ORF">GQF63_12100</name>
</gene>
<dbReference type="RefSeq" id="WP_160369492.1">
    <property type="nucleotide sequence ID" value="NZ_WSQA01000008.1"/>
</dbReference>
<comment type="caution">
    <text evidence="2">The sequence shown here is derived from an EMBL/GenBank/DDBJ whole genome shotgun (WGS) entry which is preliminary data.</text>
</comment>
<evidence type="ECO:0000313" key="3">
    <source>
        <dbReference type="Proteomes" id="UP000435036"/>
    </source>
</evidence>
<evidence type="ECO:0000313" key="2">
    <source>
        <dbReference type="EMBL" id="MVZ62769.1"/>
    </source>
</evidence>
<dbReference type="OrthoDB" id="1439983at2"/>